<evidence type="ECO:0000313" key="3">
    <source>
        <dbReference type="EMBL" id="MBK0383816.1"/>
    </source>
</evidence>
<gene>
    <name evidence="3" type="ORF">I5M32_12680</name>
</gene>
<dbReference type="PANTHER" id="PTHR10963:SF55">
    <property type="entry name" value="GLYCOSIDE HYDROLASE FAMILY 16 PROTEIN"/>
    <property type="match status" value="1"/>
</dbReference>
<proteinExistence type="inferred from homology"/>
<dbReference type="PANTHER" id="PTHR10963">
    <property type="entry name" value="GLYCOSYL HYDROLASE-RELATED"/>
    <property type="match status" value="1"/>
</dbReference>
<comment type="similarity">
    <text evidence="1">Belongs to the glycosyl hydrolase 16 family.</text>
</comment>
<evidence type="ECO:0000259" key="2">
    <source>
        <dbReference type="PROSITE" id="PS51762"/>
    </source>
</evidence>
<dbReference type="Pfam" id="PF00722">
    <property type="entry name" value="Glyco_hydro_16"/>
    <property type="match status" value="1"/>
</dbReference>
<evidence type="ECO:0000256" key="1">
    <source>
        <dbReference type="ARBA" id="ARBA00006865"/>
    </source>
</evidence>
<name>A0ABS1BNC7_9SPHI</name>
<protein>
    <submittedName>
        <fullName evidence="3">Glycoside hydrolase family 16 protein</fullName>
    </submittedName>
</protein>
<keyword evidence="4" id="KW-1185">Reference proteome</keyword>
<feature type="domain" description="GH16" evidence="2">
    <location>
        <begin position="17"/>
        <end position="263"/>
    </location>
</feature>
<reference evidence="3 4" key="1">
    <citation type="submission" date="2020-12" db="EMBL/GenBank/DDBJ databases">
        <title>Bacterial novel species Pedobacter sp. SD-b isolated from soil.</title>
        <authorList>
            <person name="Jung H.-Y."/>
        </authorList>
    </citation>
    <scope>NUCLEOTIDE SEQUENCE [LARGE SCALE GENOMIC DNA]</scope>
    <source>
        <strain evidence="3 4">SD-b</strain>
    </source>
</reference>
<dbReference type="Gene3D" id="2.60.120.200">
    <property type="match status" value="1"/>
</dbReference>
<comment type="caution">
    <text evidence="3">The sequence shown here is derived from an EMBL/GenBank/DDBJ whole genome shotgun (WGS) entry which is preliminary data.</text>
</comment>
<dbReference type="CDD" id="cd08023">
    <property type="entry name" value="GH16_laminarinase_like"/>
    <property type="match status" value="1"/>
</dbReference>
<keyword evidence="3" id="KW-0378">Hydrolase</keyword>
<dbReference type="SUPFAM" id="SSF49899">
    <property type="entry name" value="Concanavalin A-like lectins/glucanases"/>
    <property type="match status" value="1"/>
</dbReference>
<dbReference type="InterPro" id="IPR013320">
    <property type="entry name" value="ConA-like_dom_sf"/>
</dbReference>
<dbReference type="RefSeq" id="WP_200586971.1">
    <property type="nucleotide sequence ID" value="NZ_JAEHFY010000018.1"/>
</dbReference>
<sequence>MKKLFIIMLGLVSVSCTQKKSIPAPIKPAPVDNDFNTLVWSDEFNINGMPDPLKWGYDLGAGGWGNAELEYYTNRVDNAVVKDGVLKINAIRENYNGSAFTSARLISKDKFAFTYGRVEVKAKLPAGVGTWPAIWMLGSNVNTTPWPGCGEIDIMEHLGRDLDNIYGTLHYPGHSGENADGGTKKISNATSEFHIYSLEWTSSSVRILVDGQLVHSVANSAAVPFNHDFFFIMNLAMGGNFGGPVDASVNNATMEVDYIRVYK</sequence>
<dbReference type="InterPro" id="IPR000757">
    <property type="entry name" value="Beta-glucanase-like"/>
</dbReference>
<dbReference type="PROSITE" id="PS51257">
    <property type="entry name" value="PROKAR_LIPOPROTEIN"/>
    <property type="match status" value="1"/>
</dbReference>
<organism evidence="3 4">
    <name type="scientific">Pedobacter segetis</name>
    <dbReference type="NCBI Taxonomy" id="2793069"/>
    <lineage>
        <taxon>Bacteria</taxon>
        <taxon>Pseudomonadati</taxon>
        <taxon>Bacteroidota</taxon>
        <taxon>Sphingobacteriia</taxon>
        <taxon>Sphingobacteriales</taxon>
        <taxon>Sphingobacteriaceae</taxon>
        <taxon>Pedobacter</taxon>
    </lineage>
</organism>
<dbReference type="Proteomes" id="UP000660024">
    <property type="component" value="Unassembled WGS sequence"/>
</dbReference>
<evidence type="ECO:0000313" key="4">
    <source>
        <dbReference type="Proteomes" id="UP000660024"/>
    </source>
</evidence>
<dbReference type="GO" id="GO:0016787">
    <property type="term" value="F:hydrolase activity"/>
    <property type="evidence" value="ECO:0007669"/>
    <property type="project" value="UniProtKB-KW"/>
</dbReference>
<dbReference type="PROSITE" id="PS51762">
    <property type="entry name" value="GH16_2"/>
    <property type="match status" value="1"/>
</dbReference>
<dbReference type="EMBL" id="JAEHFY010000018">
    <property type="protein sequence ID" value="MBK0383816.1"/>
    <property type="molecule type" value="Genomic_DNA"/>
</dbReference>
<dbReference type="InterPro" id="IPR050546">
    <property type="entry name" value="Glycosyl_Hydrlase_16"/>
</dbReference>
<accession>A0ABS1BNC7</accession>